<reference evidence="1 2" key="1">
    <citation type="journal article" date="2021" name="BMC Genomics">
        <title>Datura genome reveals duplications of psychoactive alkaloid biosynthetic genes and high mutation rate following tissue culture.</title>
        <authorList>
            <person name="Rajewski A."/>
            <person name="Carter-House D."/>
            <person name="Stajich J."/>
            <person name="Litt A."/>
        </authorList>
    </citation>
    <scope>NUCLEOTIDE SEQUENCE [LARGE SCALE GENOMIC DNA]</scope>
    <source>
        <strain evidence="1">AR-01</strain>
    </source>
</reference>
<dbReference type="Proteomes" id="UP000823775">
    <property type="component" value="Unassembled WGS sequence"/>
</dbReference>
<evidence type="ECO:0000313" key="2">
    <source>
        <dbReference type="Proteomes" id="UP000823775"/>
    </source>
</evidence>
<accession>A0ABS8WNP5</accession>
<gene>
    <name evidence="1" type="ORF">HAX54_052623</name>
</gene>
<protein>
    <submittedName>
        <fullName evidence="1">Uncharacterized protein</fullName>
    </submittedName>
</protein>
<organism evidence="1 2">
    <name type="scientific">Datura stramonium</name>
    <name type="common">Jimsonweed</name>
    <name type="synonym">Common thornapple</name>
    <dbReference type="NCBI Taxonomy" id="4076"/>
    <lineage>
        <taxon>Eukaryota</taxon>
        <taxon>Viridiplantae</taxon>
        <taxon>Streptophyta</taxon>
        <taxon>Embryophyta</taxon>
        <taxon>Tracheophyta</taxon>
        <taxon>Spermatophyta</taxon>
        <taxon>Magnoliopsida</taxon>
        <taxon>eudicotyledons</taxon>
        <taxon>Gunneridae</taxon>
        <taxon>Pentapetalae</taxon>
        <taxon>asterids</taxon>
        <taxon>lamiids</taxon>
        <taxon>Solanales</taxon>
        <taxon>Solanaceae</taxon>
        <taxon>Solanoideae</taxon>
        <taxon>Datureae</taxon>
        <taxon>Datura</taxon>
    </lineage>
</organism>
<evidence type="ECO:0000313" key="1">
    <source>
        <dbReference type="EMBL" id="MCE3052438.1"/>
    </source>
</evidence>
<dbReference type="EMBL" id="JACEIK010009595">
    <property type="protein sequence ID" value="MCE3052438.1"/>
    <property type="molecule type" value="Genomic_DNA"/>
</dbReference>
<name>A0ABS8WNP5_DATST</name>
<sequence>MEEFEVGDGDGELDLGDADLGDWVGAFSLLLLLGAAPGDDAGDIFGDDAGEIFGDEDGELLGDEDGELLGDVAADTNPANTTNRRATTITSRAIFLEIFFSFYVLREVDYSLRIAVFSLDD</sequence>
<keyword evidence="2" id="KW-1185">Reference proteome</keyword>
<proteinExistence type="predicted"/>
<comment type="caution">
    <text evidence="1">The sequence shown here is derived from an EMBL/GenBank/DDBJ whole genome shotgun (WGS) entry which is preliminary data.</text>
</comment>